<gene>
    <name evidence="4" type="ORF">K470DRAFT_219671</name>
</gene>
<keyword evidence="1" id="KW-0521">NADP</keyword>
<evidence type="ECO:0000259" key="3">
    <source>
        <dbReference type="Pfam" id="PF05368"/>
    </source>
</evidence>
<evidence type="ECO:0000313" key="5">
    <source>
        <dbReference type="Proteomes" id="UP000799421"/>
    </source>
</evidence>
<evidence type="ECO:0000256" key="2">
    <source>
        <dbReference type="ARBA" id="ARBA00023002"/>
    </source>
</evidence>
<dbReference type="Pfam" id="PF05368">
    <property type="entry name" value="NmrA"/>
    <property type="match status" value="1"/>
</dbReference>
<dbReference type="Proteomes" id="UP000799421">
    <property type="component" value="Unassembled WGS sequence"/>
</dbReference>
<dbReference type="AlphaFoldDB" id="A0A6A7BWY3"/>
<evidence type="ECO:0000256" key="1">
    <source>
        <dbReference type="ARBA" id="ARBA00022857"/>
    </source>
</evidence>
<keyword evidence="2" id="KW-0560">Oxidoreductase</keyword>
<dbReference type="PANTHER" id="PTHR47706">
    <property type="entry name" value="NMRA-LIKE FAMILY PROTEIN"/>
    <property type="match status" value="1"/>
</dbReference>
<dbReference type="OrthoDB" id="419598at2759"/>
<dbReference type="PANTHER" id="PTHR47706:SF11">
    <property type="entry name" value="ISOFLAVONE REDUCTASE FAMILY PROTEIN (AFU_ORTHOLOGUE AFUA_1G12510)"/>
    <property type="match status" value="1"/>
</dbReference>
<dbReference type="SUPFAM" id="SSF51735">
    <property type="entry name" value="NAD(P)-binding Rossmann-fold domains"/>
    <property type="match status" value="1"/>
</dbReference>
<dbReference type="InterPro" id="IPR051609">
    <property type="entry name" value="NmrA/Isoflavone_reductase-like"/>
</dbReference>
<dbReference type="GO" id="GO:0016491">
    <property type="term" value="F:oxidoreductase activity"/>
    <property type="evidence" value="ECO:0007669"/>
    <property type="project" value="UniProtKB-KW"/>
</dbReference>
<reference evidence="4" key="1">
    <citation type="journal article" date="2020" name="Stud. Mycol.">
        <title>101 Dothideomycetes genomes: a test case for predicting lifestyles and emergence of pathogens.</title>
        <authorList>
            <person name="Haridas S."/>
            <person name="Albert R."/>
            <person name="Binder M."/>
            <person name="Bloem J."/>
            <person name="Labutti K."/>
            <person name="Salamov A."/>
            <person name="Andreopoulos B."/>
            <person name="Baker S."/>
            <person name="Barry K."/>
            <person name="Bills G."/>
            <person name="Bluhm B."/>
            <person name="Cannon C."/>
            <person name="Castanera R."/>
            <person name="Culley D."/>
            <person name="Daum C."/>
            <person name="Ezra D."/>
            <person name="Gonzalez J."/>
            <person name="Henrissat B."/>
            <person name="Kuo A."/>
            <person name="Liang C."/>
            <person name="Lipzen A."/>
            <person name="Lutzoni F."/>
            <person name="Magnuson J."/>
            <person name="Mondo S."/>
            <person name="Nolan M."/>
            <person name="Ohm R."/>
            <person name="Pangilinan J."/>
            <person name="Park H.-J."/>
            <person name="Ramirez L."/>
            <person name="Alfaro M."/>
            <person name="Sun H."/>
            <person name="Tritt A."/>
            <person name="Yoshinaga Y."/>
            <person name="Zwiers L.-H."/>
            <person name="Turgeon B."/>
            <person name="Goodwin S."/>
            <person name="Spatafora J."/>
            <person name="Crous P."/>
            <person name="Grigoriev I."/>
        </authorList>
    </citation>
    <scope>NUCLEOTIDE SEQUENCE</scope>
    <source>
        <strain evidence="4">CBS 480.64</strain>
    </source>
</reference>
<dbReference type="Gene3D" id="3.40.50.720">
    <property type="entry name" value="NAD(P)-binding Rossmann-like Domain"/>
    <property type="match status" value="1"/>
</dbReference>
<accession>A0A6A7BWY3</accession>
<keyword evidence="5" id="KW-1185">Reference proteome</keyword>
<dbReference type="InterPro" id="IPR036291">
    <property type="entry name" value="NAD(P)-bd_dom_sf"/>
</dbReference>
<protein>
    <submittedName>
        <fullName evidence="4">NAD(P)-binding protein</fullName>
    </submittedName>
</protein>
<dbReference type="Gene3D" id="3.90.25.10">
    <property type="entry name" value="UDP-galactose 4-epimerase, domain 1"/>
    <property type="match status" value="1"/>
</dbReference>
<proteinExistence type="predicted"/>
<dbReference type="InterPro" id="IPR008030">
    <property type="entry name" value="NmrA-like"/>
</dbReference>
<dbReference type="EMBL" id="MU005996">
    <property type="protein sequence ID" value="KAF2859225.1"/>
    <property type="molecule type" value="Genomic_DNA"/>
</dbReference>
<evidence type="ECO:0000313" key="4">
    <source>
        <dbReference type="EMBL" id="KAF2859225.1"/>
    </source>
</evidence>
<feature type="domain" description="NmrA-like" evidence="3">
    <location>
        <begin position="6"/>
        <end position="285"/>
    </location>
</feature>
<organism evidence="4 5">
    <name type="scientific">Piedraia hortae CBS 480.64</name>
    <dbReference type="NCBI Taxonomy" id="1314780"/>
    <lineage>
        <taxon>Eukaryota</taxon>
        <taxon>Fungi</taxon>
        <taxon>Dikarya</taxon>
        <taxon>Ascomycota</taxon>
        <taxon>Pezizomycotina</taxon>
        <taxon>Dothideomycetes</taxon>
        <taxon>Dothideomycetidae</taxon>
        <taxon>Capnodiales</taxon>
        <taxon>Piedraiaceae</taxon>
        <taxon>Piedraia</taxon>
    </lineage>
</organism>
<name>A0A6A7BWY3_9PEZI</name>
<sequence length="315" mass="34943">MAAHSRNVLIFGATNRIGEFVTRAVLEHQNSFNRIGVFASANMLWMMSDELDALRAQGVEIFSGNLSLDDDILEAFSGFDTVVSCLGKSAALHQKRIIELANHHPDVHRFIPCCFTTGAVLDSVIDKQQPELTVRAVLEASKTLEYTCLVTGLFAEGYPSFFLGSRPPSNEAEGMFDVQRQRAVLLGDVSQAISLTTIHDCAAFVVATLLRPDQTRNRFLRVNSFTATPKAILEEFEKQTGGSWNVSYTSLDTLKNKEKAALHRGDYQSELLTMKRIMAEKGLQHSLNDNAVIAIDEKDSLEVAVQRAIEVQRHN</sequence>